<organism evidence="12 13">
    <name type="scientific">Amycolatopsis pigmentata</name>
    <dbReference type="NCBI Taxonomy" id="450801"/>
    <lineage>
        <taxon>Bacteria</taxon>
        <taxon>Bacillati</taxon>
        <taxon>Actinomycetota</taxon>
        <taxon>Actinomycetes</taxon>
        <taxon>Pseudonocardiales</taxon>
        <taxon>Pseudonocardiaceae</taxon>
        <taxon>Amycolatopsis</taxon>
    </lineage>
</organism>
<keyword evidence="2 9" id="KW-0963">Cytoplasm</keyword>
<keyword evidence="6 9" id="KW-0238">DNA-binding</keyword>
<evidence type="ECO:0000256" key="5">
    <source>
        <dbReference type="ARBA" id="ARBA00023015"/>
    </source>
</evidence>
<dbReference type="Gene3D" id="1.10.10.10">
    <property type="entry name" value="Winged helix-like DNA-binding domain superfamily/Winged helix DNA-binding domain"/>
    <property type="match status" value="1"/>
</dbReference>
<dbReference type="InterPro" id="IPR005471">
    <property type="entry name" value="Tscrpt_reg_IclR_N"/>
</dbReference>
<dbReference type="InterPro" id="IPR051271">
    <property type="entry name" value="2C-system_Tx_regulators"/>
</dbReference>
<gene>
    <name evidence="12" type="ORF">ACFSXZ_10085</name>
</gene>
<proteinExistence type="predicted"/>
<evidence type="ECO:0000256" key="8">
    <source>
        <dbReference type="ARBA" id="ARBA00023163"/>
    </source>
</evidence>
<dbReference type="RefSeq" id="WP_378263672.1">
    <property type="nucleotide sequence ID" value="NZ_JBHUKR010000006.1"/>
</dbReference>
<keyword evidence="5 9" id="KW-0805">Transcription regulation</keyword>
<evidence type="ECO:0000256" key="3">
    <source>
        <dbReference type="ARBA" id="ARBA00022553"/>
    </source>
</evidence>
<name>A0ABW5FS63_9PSEU</name>
<evidence type="ECO:0000259" key="11">
    <source>
        <dbReference type="PROSITE" id="PS50110"/>
    </source>
</evidence>
<dbReference type="Proteomes" id="UP001597417">
    <property type="component" value="Unassembled WGS sequence"/>
</dbReference>
<evidence type="ECO:0000256" key="6">
    <source>
        <dbReference type="ARBA" id="ARBA00023125"/>
    </source>
</evidence>
<keyword evidence="13" id="KW-1185">Reference proteome</keyword>
<dbReference type="PROSITE" id="PS50110">
    <property type="entry name" value="RESPONSE_REGULATORY"/>
    <property type="match status" value="1"/>
</dbReference>
<dbReference type="Pfam" id="PF00072">
    <property type="entry name" value="Response_reg"/>
    <property type="match status" value="1"/>
</dbReference>
<accession>A0ABW5FS63</accession>
<keyword evidence="8 9" id="KW-0804">Transcription</keyword>
<dbReference type="PIRSF" id="PIRSF006171">
    <property type="entry name" value="RR_citrat_malat"/>
    <property type="match status" value="1"/>
</dbReference>
<keyword evidence="7 9" id="KW-0010">Activator</keyword>
<dbReference type="SUPFAM" id="SSF46785">
    <property type="entry name" value="Winged helix' DNA-binding domain"/>
    <property type="match status" value="1"/>
</dbReference>
<sequence length="229" mass="25019">MIRTLVVDDDYRVARIHAASVDRMPGFVCVGQAHTAEQARQSVRELAPELLLLDIYLPDEDGISVLRGLNAQGGDGGERTDTGVAPDCIVVTAARDLGTVRAAMQLGAVYYLVKPFGLRQLRNQLEAYRLWRQHASGDGEADQETVDALYSLLRGPATQPGNLPPTMRKVLEAVRSSDEPVAASTLAERLGISRPTAQRYLSELHRRGALELHLEYGNAGRPVHRYGPA</sequence>
<keyword evidence="3 10" id="KW-0597">Phosphoprotein</keyword>
<dbReference type="PANTHER" id="PTHR45526:SF1">
    <property type="entry name" value="TRANSCRIPTIONAL REGULATORY PROTEIN DCUR-RELATED"/>
    <property type="match status" value="1"/>
</dbReference>
<evidence type="ECO:0000313" key="13">
    <source>
        <dbReference type="Proteomes" id="UP001597417"/>
    </source>
</evidence>
<evidence type="ECO:0000256" key="4">
    <source>
        <dbReference type="ARBA" id="ARBA00023012"/>
    </source>
</evidence>
<evidence type="ECO:0000256" key="7">
    <source>
        <dbReference type="ARBA" id="ARBA00023159"/>
    </source>
</evidence>
<dbReference type="SMART" id="SM00448">
    <property type="entry name" value="REC"/>
    <property type="match status" value="1"/>
</dbReference>
<dbReference type="InterPro" id="IPR024187">
    <property type="entry name" value="Sig_transdc_resp-reg_cit/mal"/>
</dbReference>
<protein>
    <recommendedName>
        <fullName evidence="9">Transcriptional regulatory protein</fullName>
    </recommendedName>
</protein>
<evidence type="ECO:0000313" key="12">
    <source>
        <dbReference type="EMBL" id="MFD2416672.1"/>
    </source>
</evidence>
<dbReference type="InterPro" id="IPR036388">
    <property type="entry name" value="WH-like_DNA-bd_sf"/>
</dbReference>
<evidence type="ECO:0000256" key="1">
    <source>
        <dbReference type="ARBA" id="ARBA00004496"/>
    </source>
</evidence>
<evidence type="ECO:0000256" key="10">
    <source>
        <dbReference type="PROSITE-ProRule" id="PRU00169"/>
    </source>
</evidence>
<evidence type="ECO:0000256" key="9">
    <source>
        <dbReference type="PIRNR" id="PIRNR006171"/>
    </source>
</evidence>
<dbReference type="Pfam" id="PF09339">
    <property type="entry name" value="HTH_IclR"/>
    <property type="match status" value="1"/>
</dbReference>
<dbReference type="PANTHER" id="PTHR45526">
    <property type="entry name" value="TRANSCRIPTIONAL REGULATORY PROTEIN DPIA"/>
    <property type="match status" value="1"/>
</dbReference>
<comment type="subcellular location">
    <subcellularLocation>
        <location evidence="1 9">Cytoplasm</location>
    </subcellularLocation>
</comment>
<feature type="modified residue" description="4-aspartylphosphate" evidence="10">
    <location>
        <position position="54"/>
    </location>
</feature>
<keyword evidence="4 9" id="KW-0902">Two-component regulatory system</keyword>
<dbReference type="EMBL" id="JBHUKR010000006">
    <property type="protein sequence ID" value="MFD2416672.1"/>
    <property type="molecule type" value="Genomic_DNA"/>
</dbReference>
<reference evidence="13" key="1">
    <citation type="journal article" date="2019" name="Int. J. Syst. Evol. Microbiol.">
        <title>The Global Catalogue of Microorganisms (GCM) 10K type strain sequencing project: providing services to taxonomists for standard genome sequencing and annotation.</title>
        <authorList>
            <consortium name="The Broad Institute Genomics Platform"/>
            <consortium name="The Broad Institute Genome Sequencing Center for Infectious Disease"/>
            <person name="Wu L."/>
            <person name="Ma J."/>
        </authorList>
    </citation>
    <scope>NUCLEOTIDE SEQUENCE [LARGE SCALE GENOMIC DNA]</scope>
    <source>
        <strain evidence="13">CGMCC 4.7645</strain>
    </source>
</reference>
<dbReference type="Gene3D" id="3.40.50.2300">
    <property type="match status" value="1"/>
</dbReference>
<dbReference type="SUPFAM" id="SSF52172">
    <property type="entry name" value="CheY-like"/>
    <property type="match status" value="1"/>
</dbReference>
<evidence type="ECO:0000256" key="2">
    <source>
        <dbReference type="ARBA" id="ARBA00022490"/>
    </source>
</evidence>
<comment type="caution">
    <text evidence="12">The sequence shown here is derived from an EMBL/GenBank/DDBJ whole genome shotgun (WGS) entry which is preliminary data.</text>
</comment>
<feature type="domain" description="Response regulatory" evidence="11">
    <location>
        <begin position="3"/>
        <end position="129"/>
    </location>
</feature>
<dbReference type="InterPro" id="IPR011006">
    <property type="entry name" value="CheY-like_superfamily"/>
</dbReference>
<dbReference type="InterPro" id="IPR001789">
    <property type="entry name" value="Sig_transdc_resp-reg_receiver"/>
</dbReference>
<dbReference type="InterPro" id="IPR036390">
    <property type="entry name" value="WH_DNA-bd_sf"/>
</dbReference>